<evidence type="ECO:0000256" key="5">
    <source>
        <dbReference type="SAM" id="Phobius"/>
    </source>
</evidence>
<dbReference type="PROSITE" id="PS51999">
    <property type="entry name" value="ZF_GRF"/>
    <property type="match status" value="1"/>
</dbReference>
<dbReference type="EMBL" id="CM031834">
    <property type="protein sequence ID" value="KAG6690470.1"/>
    <property type="molecule type" value="Genomic_DNA"/>
</dbReference>
<comment type="caution">
    <text evidence="8">The sequence shown here is derived from an EMBL/GenBank/DDBJ whole genome shotgun (WGS) entry which is preliminary data.</text>
</comment>
<evidence type="ECO:0000256" key="2">
    <source>
        <dbReference type="ARBA" id="ARBA00022771"/>
    </source>
</evidence>
<keyword evidence="5" id="KW-1133">Transmembrane helix</keyword>
<evidence type="ECO:0000313" key="9">
    <source>
        <dbReference type="Proteomes" id="UP000811246"/>
    </source>
</evidence>
<protein>
    <recommendedName>
        <fullName evidence="7">GRF-type domain-containing protein</fullName>
    </recommendedName>
</protein>
<dbReference type="Pfam" id="PF06839">
    <property type="entry name" value="Zn_ribbon_GRF"/>
    <property type="match status" value="1"/>
</dbReference>
<feature type="transmembrane region" description="Helical" evidence="5">
    <location>
        <begin position="132"/>
        <end position="148"/>
    </location>
</feature>
<proteinExistence type="predicted"/>
<evidence type="ECO:0000256" key="4">
    <source>
        <dbReference type="PROSITE-ProRule" id="PRU01343"/>
    </source>
</evidence>
<feature type="domain" description="GRF-type" evidence="7">
    <location>
        <begin position="40"/>
        <end position="83"/>
    </location>
</feature>
<feature type="chain" id="PRO_5037870656" description="GRF-type domain-containing protein" evidence="6">
    <location>
        <begin position="16"/>
        <end position="149"/>
    </location>
</feature>
<evidence type="ECO:0000256" key="1">
    <source>
        <dbReference type="ARBA" id="ARBA00022723"/>
    </source>
</evidence>
<reference evidence="8" key="1">
    <citation type="submission" date="2021-01" db="EMBL/GenBank/DDBJ databases">
        <authorList>
            <person name="Lovell J.T."/>
            <person name="Bentley N."/>
            <person name="Bhattarai G."/>
            <person name="Jenkins J.W."/>
            <person name="Sreedasyam A."/>
            <person name="Alarcon Y."/>
            <person name="Bock C."/>
            <person name="Boston L."/>
            <person name="Carlson J."/>
            <person name="Cervantes K."/>
            <person name="Clermont K."/>
            <person name="Krom N."/>
            <person name="Kubenka K."/>
            <person name="Mamidi S."/>
            <person name="Mattison C."/>
            <person name="Monteros M."/>
            <person name="Pisani C."/>
            <person name="Plott C."/>
            <person name="Rajasekar S."/>
            <person name="Rhein H.S."/>
            <person name="Rohla C."/>
            <person name="Song M."/>
            <person name="Hilaire R.S."/>
            <person name="Shu S."/>
            <person name="Wells L."/>
            <person name="Wang X."/>
            <person name="Webber J."/>
            <person name="Heerema R.J."/>
            <person name="Klein P."/>
            <person name="Conner P."/>
            <person name="Grauke L."/>
            <person name="Grimwood J."/>
            <person name="Schmutz J."/>
            <person name="Randall J.J."/>
        </authorList>
    </citation>
    <scope>NUCLEOTIDE SEQUENCE</scope>
    <source>
        <tissue evidence="8">Leaf</tissue>
    </source>
</reference>
<dbReference type="InterPro" id="IPR010666">
    <property type="entry name" value="Znf_GRF"/>
</dbReference>
<accession>A0A922J153</accession>
<keyword evidence="2 4" id="KW-0863">Zinc-finger</keyword>
<keyword evidence="6" id="KW-0732">Signal</keyword>
<name>A0A922J153_CARIL</name>
<evidence type="ECO:0000256" key="3">
    <source>
        <dbReference type="ARBA" id="ARBA00022833"/>
    </source>
</evidence>
<evidence type="ECO:0000256" key="6">
    <source>
        <dbReference type="SAM" id="SignalP"/>
    </source>
</evidence>
<feature type="signal peptide" evidence="6">
    <location>
        <begin position="1"/>
        <end position="15"/>
    </location>
</feature>
<dbReference type="AlphaFoldDB" id="A0A922J153"/>
<evidence type="ECO:0000259" key="7">
    <source>
        <dbReference type="PROSITE" id="PS51999"/>
    </source>
</evidence>
<sequence>MLIGFLFYVFEFVFGFSESCMAPSESSSIVNDFVMESPTCWCGLKTPLKTSHTKKNPGRRFFACPNYNTGDARCEFFVWLDILTLLEENFRVRENKASCCWEDVLQRDYDVRKREEKVRDAVKNLKKQKQKLLMMYWVLTFVVVFAWFG</sequence>
<keyword evidence="3" id="KW-0862">Zinc</keyword>
<gene>
    <name evidence="8" type="ORF">I3842_10G017700</name>
</gene>
<evidence type="ECO:0000313" key="8">
    <source>
        <dbReference type="EMBL" id="KAG6690470.1"/>
    </source>
</evidence>
<dbReference type="GO" id="GO:0008270">
    <property type="term" value="F:zinc ion binding"/>
    <property type="evidence" value="ECO:0007669"/>
    <property type="project" value="UniProtKB-KW"/>
</dbReference>
<keyword evidence="5" id="KW-0812">Transmembrane</keyword>
<dbReference type="Proteomes" id="UP000811246">
    <property type="component" value="Chromosome 10"/>
</dbReference>
<organism evidence="8 9">
    <name type="scientific">Carya illinoinensis</name>
    <name type="common">Pecan</name>
    <dbReference type="NCBI Taxonomy" id="32201"/>
    <lineage>
        <taxon>Eukaryota</taxon>
        <taxon>Viridiplantae</taxon>
        <taxon>Streptophyta</taxon>
        <taxon>Embryophyta</taxon>
        <taxon>Tracheophyta</taxon>
        <taxon>Spermatophyta</taxon>
        <taxon>Magnoliopsida</taxon>
        <taxon>eudicotyledons</taxon>
        <taxon>Gunneridae</taxon>
        <taxon>Pentapetalae</taxon>
        <taxon>rosids</taxon>
        <taxon>fabids</taxon>
        <taxon>Fagales</taxon>
        <taxon>Juglandaceae</taxon>
        <taxon>Carya</taxon>
    </lineage>
</organism>
<keyword evidence="5" id="KW-0472">Membrane</keyword>
<keyword evidence="1" id="KW-0479">Metal-binding</keyword>
<dbReference type="PANTHER" id="PTHR33248">
    <property type="entry name" value="ZINC ION-BINDING PROTEIN"/>
    <property type="match status" value="1"/>
</dbReference>